<comment type="catalytic activity">
    <reaction evidence="8">
        <text>L-alpha-aminoacyl-L-lysine(out) = L-alpha-aminoacyl-L-lysine(in)</text>
        <dbReference type="Rhea" id="RHEA:79383"/>
        <dbReference type="ChEBI" id="CHEBI:229966"/>
    </reaction>
</comment>
<feature type="region of interest" description="Disordered" evidence="20">
    <location>
        <begin position="1"/>
        <end position="50"/>
    </location>
</feature>
<evidence type="ECO:0000256" key="14">
    <source>
        <dbReference type="ARBA" id="ARBA00044919"/>
    </source>
</evidence>
<feature type="compositionally biased region" description="Polar residues" evidence="20">
    <location>
        <begin position="7"/>
        <end position="45"/>
    </location>
</feature>
<comment type="catalytic activity">
    <reaction evidence="6">
        <text>L-alpha-aminoacyl-L-histidine(out) = L-alpha-aminoacyl-L-histidine(in)</text>
        <dbReference type="Rhea" id="RHEA:79375"/>
        <dbReference type="ChEBI" id="CHEBI:229967"/>
    </reaction>
</comment>
<feature type="transmembrane region" description="Helical" evidence="21">
    <location>
        <begin position="273"/>
        <end position="289"/>
    </location>
</feature>
<feature type="transmembrane region" description="Helical" evidence="21">
    <location>
        <begin position="219"/>
        <end position="240"/>
    </location>
</feature>
<evidence type="ECO:0000256" key="13">
    <source>
        <dbReference type="ARBA" id="ARBA00044912"/>
    </source>
</evidence>
<evidence type="ECO:0000256" key="18">
    <source>
        <dbReference type="ARBA" id="ARBA00045709"/>
    </source>
</evidence>
<evidence type="ECO:0000256" key="20">
    <source>
        <dbReference type="SAM" id="MobiDB-lite"/>
    </source>
</evidence>
<evidence type="ECO:0000256" key="19">
    <source>
        <dbReference type="ARBA" id="ARBA00046376"/>
    </source>
</evidence>
<comment type="catalytic activity">
    <reaction evidence="13">
        <text>L-histidyl-L-alpha-amino acid(out) = L-histidyl-L-alpha-amino acid(in)</text>
        <dbReference type="Rhea" id="RHEA:79379"/>
        <dbReference type="ChEBI" id="CHEBI:229964"/>
    </reaction>
</comment>
<dbReference type="InterPro" id="IPR052187">
    <property type="entry name" value="MFSD1"/>
</dbReference>
<dbReference type="GeneID" id="42047063"/>
<evidence type="ECO:0000256" key="2">
    <source>
        <dbReference type="ARBA" id="ARBA00023180"/>
    </source>
</evidence>
<evidence type="ECO:0000256" key="8">
    <source>
        <dbReference type="ARBA" id="ARBA00044893"/>
    </source>
</evidence>
<comment type="catalytic activity">
    <reaction evidence="12">
        <text>L-arginyl-glycine(out) = L-arginyl-glycine(in)</text>
        <dbReference type="Rhea" id="RHEA:79391"/>
        <dbReference type="ChEBI" id="CHEBI:229955"/>
    </reaction>
</comment>
<keyword evidence="24" id="KW-1185">Reference proteome</keyword>
<gene>
    <name evidence="23" type="ORF">FPRO_02177</name>
</gene>
<comment type="catalytic activity">
    <reaction evidence="4">
        <text>L-histidyl-glycine(out) = L-histidyl-glycine(in)</text>
        <dbReference type="Rhea" id="RHEA:79395"/>
        <dbReference type="ChEBI" id="CHEBI:229957"/>
    </reaction>
</comment>
<dbReference type="Pfam" id="PF07690">
    <property type="entry name" value="MFS_1"/>
    <property type="match status" value="1"/>
</dbReference>
<organism evidence="23 24">
    <name type="scientific">Fusarium proliferatum (strain ET1)</name>
    <name type="common">Orchid endophyte fungus</name>
    <dbReference type="NCBI Taxonomy" id="1227346"/>
    <lineage>
        <taxon>Eukaryota</taxon>
        <taxon>Fungi</taxon>
        <taxon>Dikarya</taxon>
        <taxon>Ascomycota</taxon>
        <taxon>Pezizomycotina</taxon>
        <taxon>Sordariomycetes</taxon>
        <taxon>Hypocreomycetidae</taxon>
        <taxon>Hypocreales</taxon>
        <taxon>Nectriaceae</taxon>
        <taxon>Fusarium</taxon>
        <taxon>Fusarium fujikuroi species complex</taxon>
    </lineage>
</organism>
<keyword evidence="2" id="KW-0325">Glycoprotein</keyword>
<name>A0A1L7VBD5_FUSPR</name>
<feature type="transmembrane region" description="Helical" evidence="21">
    <location>
        <begin position="441"/>
        <end position="463"/>
    </location>
</feature>
<keyword evidence="21" id="KW-0812">Transmembrane</keyword>
<comment type="catalytic activity">
    <reaction evidence="14">
        <text>L-alanyl-L-lysine(out) = L-alanyl-L-lysine(in)</text>
        <dbReference type="Rhea" id="RHEA:79415"/>
        <dbReference type="ChEBI" id="CHEBI:192470"/>
    </reaction>
</comment>
<evidence type="ECO:0000256" key="15">
    <source>
        <dbReference type="ARBA" id="ARBA00044924"/>
    </source>
</evidence>
<feature type="transmembrane region" description="Helical" evidence="21">
    <location>
        <begin position="345"/>
        <end position="365"/>
    </location>
</feature>
<dbReference type="GO" id="GO:0016020">
    <property type="term" value="C:membrane"/>
    <property type="evidence" value="ECO:0007669"/>
    <property type="project" value="UniProtKB-SubCell"/>
</dbReference>
<accession>A0A1L7VBD5</accession>
<evidence type="ECO:0000256" key="4">
    <source>
        <dbReference type="ARBA" id="ARBA00044878"/>
    </source>
</evidence>
<comment type="catalytic activity">
    <reaction evidence="5">
        <text>L-alpha-aminoacyl-L-arginine(out) = L-alpha-aminoacyl-L-arginine(in)</text>
        <dbReference type="Rhea" id="RHEA:79367"/>
        <dbReference type="ChEBI" id="CHEBI:229968"/>
    </reaction>
</comment>
<dbReference type="EMBL" id="FJOF01000002">
    <property type="protein sequence ID" value="CZR37562.1"/>
    <property type="molecule type" value="Genomic_DNA"/>
</dbReference>
<evidence type="ECO:0000256" key="3">
    <source>
        <dbReference type="ARBA" id="ARBA00044876"/>
    </source>
</evidence>
<protein>
    <recommendedName>
        <fullName evidence="16">Lysosomal dipeptide transporter MFSD1</fullName>
    </recommendedName>
    <alternativeName>
        <fullName evidence="17">Major facilitator superfamily domain-containing protein 1</fullName>
    </alternativeName>
</protein>
<reference evidence="24" key="1">
    <citation type="journal article" date="2016" name="Genome Biol. Evol.">
        <title>Comparative 'omics' of the Fusarium fujikuroi species complex highlights differences in genetic potential and metabolite synthesis.</title>
        <authorList>
            <person name="Niehaus E.-M."/>
            <person name="Muensterkoetter M."/>
            <person name="Proctor R.H."/>
            <person name="Brown D.W."/>
            <person name="Sharon A."/>
            <person name="Idan Y."/>
            <person name="Oren-Young L."/>
            <person name="Sieber C.M."/>
            <person name="Novak O."/>
            <person name="Pencik A."/>
            <person name="Tarkowska D."/>
            <person name="Hromadova K."/>
            <person name="Freeman S."/>
            <person name="Maymon M."/>
            <person name="Elazar M."/>
            <person name="Youssef S.A."/>
            <person name="El-Shabrawy E.S.M."/>
            <person name="Shalaby A.B.A."/>
            <person name="Houterman P."/>
            <person name="Brock N.L."/>
            <person name="Burkhardt I."/>
            <person name="Tsavkelova E.A."/>
            <person name="Dickschat J.S."/>
            <person name="Galuszka P."/>
            <person name="Gueldener U."/>
            <person name="Tudzynski B."/>
        </authorList>
    </citation>
    <scope>NUCLEOTIDE SEQUENCE [LARGE SCALE GENOMIC DNA]</scope>
    <source>
        <strain evidence="24">ET1</strain>
    </source>
</reference>
<dbReference type="PANTHER" id="PTHR23512:SF12">
    <property type="entry name" value="TRANSPORTER, PUTATIVE (AFU_ORTHOLOGUE AFUA_4G00260)-RELATED"/>
    <property type="match status" value="1"/>
</dbReference>
<comment type="subunit">
    <text evidence="19">Homodimer. Interacts with lysosomal protein GLMP (via lumenal domain); the interaction starts while both proteins are still in the endoplasmic reticulum and is required for stabilization of MFSD1 in lysosomes but has no direct effect on its targeting to lysosomes or transporter activity.</text>
</comment>
<evidence type="ECO:0000256" key="21">
    <source>
        <dbReference type="SAM" id="Phobius"/>
    </source>
</evidence>
<evidence type="ECO:0000256" key="7">
    <source>
        <dbReference type="ARBA" id="ARBA00044891"/>
    </source>
</evidence>
<proteinExistence type="predicted"/>
<dbReference type="AlphaFoldDB" id="A0A1L7VBD5"/>
<dbReference type="InterPro" id="IPR020846">
    <property type="entry name" value="MFS_dom"/>
</dbReference>
<evidence type="ECO:0000256" key="1">
    <source>
        <dbReference type="ARBA" id="ARBA00004141"/>
    </source>
</evidence>
<comment type="catalytic activity">
    <reaction evidence="7">
        <text>L-lysyl-L-alpha-amino acid(out) = L-lysyl-L-alpha-amino acid(in)</text>
        <dbReference type="Rhea" id="RHEA:79387"/>
        <dbReference type="ChEBI" id="CHEBI:229965"/>
    </reaction>
</comment>
<dbReference type="SUPFAM" id="SSF103473">
    <property type="entry name" value="MFS general substrate transporter"/>
    <property type="match status" value="1"/>
</dbReference>
<evidence type="ECO:0000256" key="16">
    <source>
        <dbReference type="ARBA" id="ARBA00044985"/>
    </source>
</evidence>
<keyword evidence="21" id="KW-1133">Transmembrane helix</keyword>
<evidence type="ECO:0000313" key="23">
    <source>
        <dbReference type="EMBL" id="CZR37562.1"/>
    </source>
</evidence>
<comment type="catalytic activity">
    <reaction evidence="15">
        <text>L-lysyl-glycine(out) = L-lysyl-glycine(in)</text>
        <dbReference type="Rhea" id="RHEA:79407"/>
        <dbReference type="ChEBI" id="CHEBI:191202"/>
    </reaction>
</comment>
<dbReference type="VEuPathDB" id="FungiDB:FPRO_02177"/>
<dbReference type="PANTHER" id="PTHR23512">
    <property type="entry name" value="MAJOR FACILITATOR SUPERFAMILY DOMAIN-CONTAINING PROTEIN 1"/>
    <property type="match status" value="1"/>
</dbReference>
<dbReference type="PROSITE" id="PS50850">
    <property type="entry name" value="MFS"/>
    <property type="match status" value="1"/>
</dbReference>
<evidence type="ECO:0000259" key="22">
    <source>
        <dbReference type="PROSITE" id="PS50850"/>
    </source>
</evidence>
<evidence type="ECO:0000256" key="11">
    <source>
        <dbReference type="ARBA" id="ARBA00044900"/>
    </source>
</evidence>
<dbReference type="GO" id="GO:0022857">
    <property type="term" value="F:transmembrane transporter activity"/>
    <property type="evidence" value="ECO:0007669"/>
    <property type="project" value="InterPro"/>
</dbReference>
<keyword evidence="21" id="KW-0472">Membrane</keyword>
<dbReference type="InterPro" id="IPR036259">
    <property type="entry name" value="MFS_trans_sf"/>
</dbReference>
<evidence type="ECO:0000256" key="12">
    <source>
        <dbReference type="ARBA" id="ARBA00044903"/>
    </source>
</evidence>
<feature type="domain" description="Major facilitator superfamily (MFS) profile" evidence="22">
    <location>
        <begin position="61"/>
        <end position="465"/>
    </location>
</feature>
<dbReference type="RefSeq" id="XP_031078155.1">
    <property type="nucleotide sequence ID" value="XM_031227749.1"/>
</dbReference>
<evidence type="ECO:0000256" key="6">
    <source>
        <dbReference type="ARBA" id="ARBA00044884"/>
    </source>
</evidence>
<comment type="subcellular location">
    <subcellularLocation>
        <location evidence="1">Membrane</location>
        <topology evidence="1">Multi-pass membrane protein</topology>
    </subcellularLocation>
</comment>
<evidence type="ECO:0000256" key="5">
    <source>
        <dbReference type="ARBA" id="ARBA00044881"/>
    </source>
</evidence>
<sequence length="531" mass="58331">MEFKKPNTVTINPVPEQSNSGTNDNGNQLDTNTITPLSDQSNGGSDSRAKKPVPLSIKILAVAIVSMYTFGSRWSNGVTGALKSTLKKELHISNTQYAILTSTKDIIKLSLILFSGVLTDRYGGASTMLCGTAVDTFGAIMVASATQVRSFKFMIVGSVIESLGEVAVSTAQYKILSSWFAPSSGFASSVGIEHGIGKIGSFVAKSTANIIAHNLGLSWAYWMIVFMNLFTNTMAFLFWWMTRQCEKRYAHIKDPATGETLTENTKKFQIRKIMLLPWSFWLVCLFTMLEDPLTNLFSRNSTELAEQRFNISPSKAGIYSAVSHYSGFFLAPLIGIFIDVFGQRITLMLICGLGLLLSMCLLAWGPTVAGAAASLIIYGIASSYDSTLITDSLRTSMWYQDIFGSGVAIRSAVRDSMEVMVNLIAGVLQDRDDNKYYRVTILYVVLAASCVLVACVMLGLGFATDNMGKLQWSRKKRVKNGHVINAKRQESESGSHAEKQRMLNIINFSVVLFLILGAWVSYLWGLVTKQN</sequence>
<dbReference type="Gene3D" id="1.20.1250.20">
    <property type="entry name" value="MFS general substrate transporter like domains"/>
    <property type="match status" value="2"/>
</dbReference>
<comment type="caution">
    <text evidence="23">The sequence shown here is derived from an EMBL/GenBank/DDBJ whole genome shotgun (WGS) entry which is preliminary data.</text>
</comment>
<comment type="catalytic activity">
    <reaction evidence="11">
        <text>L-lysyl-L-lysine(out) = L-lysyl-L-lysine(in)</text>
        <dbReference type="Rhea" id="RHEA:79403"/>
        <dbReference type="ChEBI" id="CHEBI:229956"/>
    </reaction>
</comment>
<feature type="transmembrane region" description="Helical" evidence="21">
    <location>
        <begin position="505"/>
        <end position="527"/>
    </location>
</feature>
<evidence type="ECO:0000256" key="17">
    <source>
        <dbReference type="ARBA" id="ARBA00045018"/>
    </source>
</evidence>
<evidence type="ECO:0000313" key="24">
    <source>
        <dbReference type="Proteomes" id="UP000183971"/>
    </source>
</evidence>
<comment type="catalytic activity">
    <reaction evidence="9">
        <text>L-aspartyl-L-lysine(out) = L-aspartyl-L-lysine(in)</text>
        <dbReference type="Rhea" id="RHEA:79411"/>
        <dbReference type="ChEBI" id="CHEBI:229953"/>
    </reaction>
</comment>
<feature type="transmembrane region" description="Helical" evidence="21">
    <location>
        <begin position="318"/>
        <end position="338"/>
    </location>
</feature>
<dbReference type="InterPro" id="IPR011701">
    <property type="entry name" value="MFS"/>
</dbReference>
<evidence type="ECO:0000256" key="9">
    <source>
        <dbReference type="ARBA" id="ARBA00044898"/>
    </source>
</evidence>
<evidence type="ECO:0000256" key="10">
    <source>
        <dbReference type="ARBA" id="ARBA00044899"/>
    </source>
</evidence>
<comment type="function">
    <text evidence="18">Lysosomal dipeptide uniporter that selectively exports lysine, arginine or histidine-containing dipeptides with a net positive charge from the lysosome lumen into the cytosol. Could play a role in a specific type of protein O-glycosylation indirectly regulating macrophages migration and tissue invasion. Also essential for liver homeostasis.</text>
</comment>
<comment type="catalytic activity">
    <reaction evidence="10">
        <text>L-arginyl-L-alpha-amino acid(out) = L-arginyl-L-alpha-amino acid(in)</text>
        <dbReference type="Rhea" id="RHEA:79371"/>
        <dbReference type="ChEBI" id="CHEBI:84315"/>
    </reaction>
</comment>
<feature type="transmembrane region" description="Helical" evidence="21">
    <location>
        <begin position="371"/>
        <end position="390"/>
    </location>
</feature>
<dbReference type="Proteomes" id="UP000183971">
    <property type="component" value="Unassembled WGS sequence"/>
</dbReference>
<comment type="catalytic activity">
    <reaction evidence="3">
        <text>L-lysyl-L-alanine(out) = L-lysyl-L-alanine(in)</text>
        <dbReference type="Rhea" id="RHEA:79399"/>
        <dbReference type="ChEBI" id="CHEBI:229954"/>
    </reaction>
</comment>